<keyword evidence="3" id="KW-0560">Oxidoreductase</keyword>
<dbReference type="PANTHER" id="PTHR43422">
    <property type="entry name" value="THIAMINE THIAZOLE SYNTHASE"/>
    <property type="match status" value="1"/>
</dbReference>
<evidence type="ECO:0000313" key="4">
    <source>
        <dbReference type="Proteomes" id="UP000661858"/>
    </source>
</evidence>
<dbReference type="Gene3D" id="3.50.50.60">
    <property type="entry name" value="FAD/NAD(P)-binding domain"/>
    <property type="match status" value="1"/>
</dbReference>
<dbReference type="Proteomes" id="UP000661858">
    <property type="component" value="Unassembled WGS sequence"/>
</dbReference>
<evidence type="ECO:0000313" key="3">
    <source>
        <dbReference type="EMBL" id="MBL1087390.1"/>
    </source>
</evidence>
<evidence type="ECO:0000256" key="1">
    <source>
        <dbReference type="SAM" id="MobiDB-lite"/>
    </source>
</evidence>
<organism evidence="3 4">
    <name type="scientific">Streptomyces actinomycinicus</name>
    <dbReference type="NCBI Taxonomy" id="1695166"/>
    <lineage>
        <taxon>Bacteria</taxon>
        <taxon>Bacillati</taxon>
        <taxon>Actinomycetota</taxon>
        <taxon>Actinomycetes</taxon>
        <taxon>Kitasatosporales</taxon>
        <taxon>Streptomycetaceae</taxon>
        <taxon>Streptomyces</taxon>
    </lineage>
</organism>
<reference evidence="3" key="1">
    <citation type="submission" date="2021-01" db="EMBL/GenBank/DDBJ databases">
        <title>WGS of actinomycetes isolated from Thailand.</title>
        <authorList>
            <person name="Thawai C."/>
        </authorList>
    </citation>
    <scope>NUCLEOTIDE SEQUENCE</scope>
    <source>
        <strain evidence="3">RCU-197</strain>
    </source>
</reference>
<feature type="domain" description="FAD-binding" evidence="2">
    <location>
        <begin position="18"/>
        <end position="385"/>
    </location>
</feature>
<dbReference type="EMBL" id="JAERRK010000032">
    <property type="protein sequence ID" value="MBL1087390.1"/>
    <property type="molecule type" value="Genomic_DNA"/>
</dbReference>
<dbReference type="Pfam" id="PF01494">
    <property type="entry name" value="FAD_binding_3"/>
    <property type="match status" value="1"/>
</dbReference>
<protein>
    <submittedName>
        <fullName evidence="3">FAD-dependent monooxygenase</fullName>
    </submittedName>
</protein>
<sequence length="517" mass="54482">MTLHAQVAGGRGGGHGHAVVIGSSLAGLTAARALAYFMDQVTVIERDWLPRGPGRRRGVPQARHTHTLMPAAQQGLEELFPGIGKDLTAAGAVRVRMPEDMLLLGPGGWLPRTGSGLSVLSAGRDLIDAVIRDRLRAEPKVTFLQEHEAVSLEPGRNDSVAGVWVRGRDRKAPEGWAGRRLIPADFVVDASGRGSRAPQWLAELGYTPPGETVGDPRTAVATAVYAPAIGHVADWKSLLLMPAPGQPAQGMLHPIEGGRWSVSVCTGDGSRPPADHAGLLRAAGALRHPLLREVLEAATPLGPVYGCAATGNRWRHYERLRRFPGQFLVVGDAYAALDPAHGQGMTVAVECALALDHLLTCHGTAVGLGHRLRRALAHRLAPVWRASAFGLRAVQDGRDPRAGLRERLGRRYAARIAAAATTEAPAAALLLDLLQSAAAPTAPLRPSVLRAALRGPRGPVPAAPPSTTHGSDARRRRAVAPDRPAIGVSTGSARWRPGTGSSAQWPAAAPVGDRRLP</sequence>
<gene>
    <name evidence="3" type="ORF">JK359_36495</name>
</gene>
<dbReference type="GO" id="GO:0071949">
    <property type="term" value="F:FAD binding"/>
    <property type="evidence" value="ECO:0007669"/>
    <property type="project" value="InterPro"/>
</dbReference>
<feature type="region of interest" description="Disordered" evidence="1">
    <location>
        <begin position="455"/>
        <end position="517"/>
    </location>
</feature>
<dbReference type="SUPFAM" id="SSF51905">
    <property type="entry name" value="FAD/NAD(P)-binding domain"/>
    <property type="match status" value="1"/>
</dbReference>
<dbReference type="AlphaFoldDB" id="A0A937ES04"/>
<comment type="caution">
    <text evidence="3">The sequence shown here is derived from an EMBL/GenBank/DDBJ whole genome shotgun (WGS) entry which is preliminary data.</text>
</comment>
<evidence type="ECO:0000259" key="2">
    <source>
        <dbReference type="Pfam" id="PF01494"/>
    </source>
</evidence>
<dbReference type="PANTHER" id="PTHR43422:SF3">
    <property type="entry name" value="THIAMINE THIAZOLE SYNTHASE"/>
    <property type="match status" value="1"/>
</dbReference>
<dbReference type="InterPro" id="IPR002938">
    <property type="entry name" value="FAD-bd"/>
</dbReference>
<dbReference type="GO" id="GO:0004497">
    <property type="term" value="F:monooxygenase activity"/>
    <property type="evidence" value="ECO:0007669"/>
    <property type="project" value="UniProtKB-KW"/>
</dbReference>
<dbReference type="InterPro" id="IPR036188">
    <property type="entry name" value="FAD/NAD-bd_sf"/>
</dbReference>
<dbReference type="RefSeq" id="WP_201843932.1">
    <property type="nucleotide sequence ID" value="NZ_JAERRK010000032.1"/>
</dbReference>
<keyword evidence="3" id="KW-0503">Monooxygenase</keyword>
<keyword evidence="4" id="KW-1185">Reference proteome</keyword>
<proteinExistence type="predicted"/>
<accession>A0A937ES04</accession>
<dbReference type="PRINTS" id="PR00420">
    <property type="entry name" value="RNGMNOXGNASE"/>
</dbReference>
<name>A0A937ES04_9ACTN</name>